<evidence type="ECO:0000256" key="5">
    <source>
        <dbReference type="ARBA" id="ARBA00022692"/>
    </source>
</evidence>
<feature type="transmembrane region" description="Helical" evidence="9">
    <location>
        <begin position="306"/>
        <end position="323"/>
    </location>
</feature>
<evidence type="ECO:0000256" key="3">
    <source>
        <dbReference type="ARBA" id="ARBA00022448"/>
    </source>
</evidence>
<comment type="similarity">
    <text evidence="2">Belongs to the autoinducer-2 exporter (AI-2E) (TC 2.A.86) family.</text>
</comment>
<protein>
    <recommendedName>
        <fullName evidence="12">AI-2E family transporter</fullName>
    </recommendedName>
</protein>
<comment type="caution">
    <text evidence="10">The sequence shown here is derived from an EMBL/GenBank/DDBJ whole genome shotgun (WGS) entry which is preliminary data.</text>
</comment>
<evidence type="ECO:0000256" key="9">
    <source>
        <dbReference type="SAM" id="Phobius"/>
    </source>
</evidence>
<keyword evidence="3" id="KW-0813">Transport</keyword>
<keyword evidence="11" id="KW-1185">Reference proteome</keyword>
<feature type="region of interest" description="Disordered" evidence="8">
    <location>
        <begin position="260"/>
        <end position="282"/>
    </location>
</feature>
<feature type="transmembrane region" description="Helical" evidence="9">
    <location>
        <begin position="137"/>
        <end position="160"/>
    </location>
</feature>
<reference evidence="10" key="1">
    <citation type="submission" date="2023-10" db="EMBL/GenBank/DDBJ databases">
        <authorList>
            <person name="Chen Y."/>
            <person name="Shah S."/>
            <person name="Dougan E. K."/>
            <person name="Thang M."/>
            <person name="Chan C."/>
        </authorList>
    </citation>
    <scope>NUCLEOTIDE SEQUENCE [LARGE SCALE GENOMIC DNA]</scope>
</reference>
<name>A0ABN9Q5C1_9DINO</name>
<evidence type="ECO:0000313" key="10">
    <source>
        <dbReference type="EMBL" id="CAK0799463.1"/>
    </source>
</evidence>
<proteinExistence type="inferred from homology"/>
<dbReference type="Proteomes" id="UP001189429">
    <property type="component" value="Unassembled WGS sequence"/>
</dbReference>
<evidence type="ECO:0000256" key="8">
    <source>
        <dbReference type="SAM" id="MobiDB-lite"/>
    </source>
</evidence>
<evidence type="ECO:0000313" key="11">
    <source>
        <dbReference type="Proteomes" id="UP001189429"/>
    </source>
</evidence>
<gene>
    <name evidence="10" type="ORF">PCOR1329_LOCUS7914</name>
</gene>
<feature type="transmembrane region" description="Helical" evidence="9">
    <location>
        <begin position="73"/>
        <end position="92"/>
    </location>
</feature>
<comment type="subcellular location">
    <subcellularLocation>
        <location evidence="1">Cell membrane</location>
        <topology evidence="1">Multi-pass membrane protein</topology>
    </subcellularLocation>
</comment>
<sequence length="325" mass="35053">MHIEALDYNKLLDGLVAEVQDIGTVVTESVLYAALQAIVTFIFLIYMLWSPIKMESSTLSKDAFESTARYMKVKCLISALTGFSVAITLWASGLDLPAAFGLLAFLANFLPGIGSPVAAALPCILAIIDVRKTPTQVCLAFACQACVHFCVDFLVEPVFFGISVEIHSVIVILGIWFFYQVWGVPGMLLSVPLLAVARIMMKSLKHAATASGSFGGPAEERDTIVLLDSILEGRWMSTVGSPSGAQEQELELPELAAPLPGELARPDRGGRGRAPSGEGPEADWWAPALESRALQDTVRLYRDNRLVADCALLVVLVCLIIFAPL</sequence>
<feature type="transmembrane region" description="Helical" evidence="9">
    <location>
        <begin position="98"/>
        <end position="125"/>
    </location>
</feature>
<evidence type="ECO:0000256" key="7">
    <source>
        <dbReference type="ARBA" id="ARBA00023136"/>
    </source>
</evidence>
<evidence type="ECO:0000256" key="1">
    <source>
        <dbReference type="ARBA" id="ARBA00004651"/>
    </source>
</evidence>
<keyword evidence="5 9" id="KW-0812">Transmembrane</keyword>
<dbReference type="PANTHER" id="PTHR21716:SF53">
    <property type="entry name" value="PERMEASE PERM-RELATED"/>
    <property type="match status" value="1"/>
</dbReference>
<accession>A0ABN9Q5C1</accession>
<evidence type="ECO:0000256" key="6">
    <source>
        <dbReference type="ARBA" id="ARBA00022989"/>
    </source>
</evidence>
<keyword evidence="4" id="KW-1003">Cell membrane</keyword>
<keyword evidence="7 9" id="KW-0472">Membrane</keyword>
<dbReference type="Pfam" id="PF01594">
    <property type="entry name" value="AI-2E_transport"/>
    <property type="match status" value="1"/>
</dbReference>
<keyword evidence="6 9" id="KW-1133">Transmembrane helix</keyword>
<feature type="transmembrane region" description="Helical" evidence="9">
    <location>
        <begin position="30"/>
        <end position="52"/>
    </location>
</feature>
<organism evidence="10 11">
    <name type="scientific">Prorocentrum cordatum</name>
    <dbReference type="NCBI Taxonomy" id="2364126"/>
    <lineage>
        <taxon>Eukaryota</taxon>
        <taxon>Sar</taxon>
        <taxon>Alveolata</taxon>
        <taxon>Dinophyceae</taxon>
        <taxon>Prorocentrales</taxon>
        <taxon>Prorocentraceae</taxon>
        <taxon>Prorocentrum</taxon>
    </lineage>
</organism>
<evidence type="ECO:0000256" key="4">
    <source>
        <dbReference type="ARBA" id="ARBA00022475"/>
    </source>
</evidence>
<dbReference type="EMBL" id="CAUYUJ010002158">
    <property type="protein sequence ID" value="CAK0799463.1"/>
    <property type="molecule type" value="Genomic_DNA"/>
</dbReference>
<dbReference type="InterPro" id="IPR002549">
    <property type="entry name" value="AI-2E-like"/>
</dbReference>
<feature type="transmembrane region" description="Helical" evidence="9">
    <location>
        <begin position="166"/>
        <end position="196"/>
    </location>
</feature>
<evidence type="ECO:0000256" key="2">
    <source>
        <dbReference type="ARBA" id="ARBA00009773"/>
    </source>
</evidence>
<dbReference type="PANTHER" id="PTHR21716">
    <property type="entry name" value="TRANSMEMBRANE PROTEIN"/>
    <property type="match status" value="1"/>
</dbReference>
<evidence type="ECO:0008006" key="12">
    <source>
        <dbReference type="Google" id="ProtNLM"/>
    </source>
</evidence>